<evidence type="ECO:0000313" key="2">
    <source>
        <dbReference type="EMBL" id="ODQ69848.1"/>
    </source>
</evidence>
<gene>
    <name evidence="2" type="ORF">LIPSTDRAFT_75480</name>
</gene>
<keyword evidence="3" id="KW-1185">Reference proteome</keyword>
<sequence length="336" mass="38088">MGMYVRTSRAQGAAQKLRMYSRLQNQSRWSMHGCESGRSPTSRDANSAAGRDSSANQGNLVDFMQSFVTSKTIVVDQNENLDVQRQARARELEKLLSLEKFQQAKSEENNALIQETRRKKLSEQLQMAALQGQKKDQIREQDDGTLQKHAETKLSPLAELFHGLEEAAVARERQRQRAAELKAQRTQGKTQSHVQRSLDPVDIKKIVESIPVSKGSKWKQEKKTAVVSHRQEYALEKGKTAVEARPMSQQRKAGGQQRIISNVPNIELPKSGYVDLVDEQRLFHSRLSLQEVQKRLPLGHKLIRVQLEDSRGQGSLMVVRIIKKKSSEMSVTERGQ</sequence>
<feature type="compositionally biased region" description="Basic and acidic residues" evidence="1">
    <location>
        <begin position="173"/>
        <end position="183"/>
    </location>
</feature>
<reference evidence="2 3" key="1">
    <citation type="journal article" date="2016" name="Proc. Natl. Acad. Sci. U.S.A.">
        <title>Comparative genomics of biotechnologically important yeasts.</title>
        <authorList>
            <person name="Riley R."/>
            <person name="Haridas S."/>
            <person name="Wolfe K.H."/>
            <person name="Lopes M.R."/>
            <person name="Hittinger C.T."/>
            <person name="Goeker M."/>
            <person name="Salamov A.A."/>
            <person name="Wisecaver J.H."/>
            <person name="Long T.M."/>
            <person name="Calvey C.H."/>
            <person name="Aerts A.L."/>
            <person name="Barry K.W."/>
            <person name="Choi C."/>
            <person name="Clum A."/>
            <person name="Coughlan A.Y."/>
            <person name="Deshpande S."/>
            <person name="Douglass A.P."/>
            <person name="Hanson S.J."/>
            <person name="Klenk H.-P."/>
            <person name="LaButti K.M."/>
            <person name="Lapidus A."/>
            <person name="Lindquist E.A."/>
            <person name="Lipzen A.M."/>
            <person name="Meier-Kolthoff J.P."/>
            <person name="Ohm R.A."/>
            <person name="Otillar R.P."/>
            <person name="Pangilinan J.L."/>
            <person name="Peng Y."/>
            <person name="Rokas A."/>
            <person name="Rosa C.A."/>
            <person name="Scheuner C."/>
            <person name="Sibirny A.A."/>
            <person name="Slot J.C."/>
            <person name="Stielow J.B."/>
            <person name="Sun H."/>
            <person name="Kurtzman C.P."/>
            <person name="Blackwell M."/>
            <person name="Grigoriev I.V."/>
            <person name="Jeffries T.W."/>
        </authorList>
    </citation>
    <scope>NUCLEOTIDE SEQUENCE [LARGE SCALE GENOMIC DNA]</scope>
    <source>
        <strain evidence="2 3">NRRL Y-11557</strain>
    </source>
</reference>
<evidence type="ECO:0000256" key="1">
    <source>
        <dbReference type="SAM" id="MobiDB-lite"/>
    </source>
</evidence>
<feature type="region of interest" description="Disordered" evidence="1">
    <location>
        <begin position="28"/>
        <end position="56"/>
    </location>
</feature>
<feature type="compositionally biased region" description="Polar residues" evidence="1">
    <location>
        <begin position="186"/>
        <end position="195"/>
    </location>
</feature>
<feature type="region of interest" description="Disordered" evidence="1">
    <location>
        <begin position="173"/>
        <end position="196"/>
    </location>
</feature>
<dbReference type="OrthoDB" id="10407559at2759"/>
<dbReference type="Proteomes" id="UP000094385">
    <property type="component" value="Unassembled WGS sequence"/>
</dbReference>
<evidence type="ECO:0000313" key="3">
    <source>
        <dbReference type="Proteomes" id="UP000094385"/>
    </source>
</evidence>
<organism evidence="2 3">
    <name type="scientific">Lipomyces starkeyi NRRL Y-11557</name>
    <dbReference type="NCBI Taxonomy" id="675824"/>
    <lineage>
        <taxon>Eukaryota</taxon>
        <taxon>Fungi</taxon>
        <taxon>Dikarya</taxon>
        <taxon>Ascomycota</taxon>
        <taxon>Saccharomycotina</taxon>
        <taxon>Lipomycetes</taxon>
        <taxon>Lipomycetales</taxon>
        <taxon>Lipomycetaceae</taxon>
        <taxon>Lipomyces</taxon>
    </lineage>
</organism>
<accession>A0A1E3PX29</accession>
<proteinExistence type="predicted"/>
<protein>
    <submittedName>
        <fullName evidence="2">Uncharacterized protein</fullName>
    </submittedName>
</protein>
<name>A0A1E3PX29_LIPST</name>
<dbReference type="AlphaFoldDB" id="A0A1E3PX29"/>
<dbReference type="EMBL" id="KV454302">
    <property type="protein sequence ID" value="ODQ69848.1"/>
    <property type="molecule type" value="Genomic_DNA"/>
</dbReference>